<dbReference type="AlphaFoldDB" id="Q46MQ8"/>
<accession>Q46MQ8</accession>
<dbReference type="EMBL" id="CP000092">
    <property type="protein sequence ID" value="AAZ65567.1"/>
    <property type="molecule type" value="Genomic_DNA"/>
</dbReference>
<dbReference type="HOGENOM" id="CLU_062618_0_1_4"/>
<dbReference type="GO" id="GO:0045892">
    <property type="term" value="P:negative regulation of DNA-templated transcription"/>
    <property type="evidence" value="ECO:0007669"/>
    <property type="project" value="TreeGrafter"/>
</dbReference>
<evidence type="ECO:0000313" key="6">
    <source>
        <dbReference type="EMBL" id="AAZ65567.1"/>
    </source>
</evidence>
<feature type="domain" description="IclR-ED" evidence="5">
    <location>
        <begin position="75"/>
        <end position="259"/>
    </location>
</feature>
<dbReference type="Pfam" id="PF09339">
    <property type="entry name" value="HTH_IclR"/>
    <property type="match status" value="1"/>
</dbReference>
<dbReference type="Gene3D" id="3.30.450.40">
    <property type="match status" value="1"/>
</dbReference>
<gene>
    <name evidence="6" type="ordered locus">Reut_C6262</name>
</gene>
<keyword evidence="1" id="KW-0805">Transcription regulation</keyword>
<feature type="domain" description="HTH iclR-type" evidence="4">
    <location>
        <begin position="12"/>
        <end position="74"/>
    </location>
</feature>
<dbReference type="Gene3D" id="1.10.10.10">
    <property type="entry name" value="Winged helix-like DNA-binding domain superfamily/Winged helix DNA-binding domain"/>
    <property type="match status" value="1"/>
</dbReference>
<dbReference type="PANTHER" id="PTHR30136">
    <property type="entry name" value="HELIX-TURN-HELIX TRANSCRIPTIONAL REGULATOR, ICLR FAMILY"/>
    <property type="match status" value="1"/>
</dbReference>
<dbReference type="InterPro" id="IPR036390">
    <property type="entry name" value="WH_DNA-bd_sf"/>
</dbReference>
<evidence type="ECO:0000259" key="5">
    <source>
        <dbReference type="PROSITE" id="PS51078"/>
    </source>
</evidence>
<dbReference type="InterPro" id="IPR050707">
    <property type="entry name" value="HTH_MetabolicPath_Reg"/>
</dbReference>
<dbReference type="eggNOG" id="COG1414">
    <property type="taxonomic scope" value="Bacteria"/>
</dbReference>
<dbReference type="PANTHER" id="PTHR30136:SF34">
    <property type="entry name" value="TRANSCRIPTIONAL REGULATOR"/>
    <property type="match status" value="1"/>
</dbReference>
<dbReference type="InterPro" id="IPR014757">
    <property type="entry name" value="Tscrpt_reg_IclR_C"/>
</dbReference>
<dbReference type="PROSITE" id="PS51077">
    <property type="entry name" value="HTH_ICLR"/>
    <property type="match status" value="1"/>
</dbReference>
<evidence type="ECO:0000259" key="4">
    <source>
        <dbReference type="PROSITE" id="PS51077"/>
    </source>
</evidence>
<geneLocation type="plasmid" evidence="6">
    <name>megaplasmid</name>
</geneLocation>
<dbReference type="Pfam" id="PF01614">
    <property type="entry name" value="IclR_C"/>
    <property type="match status" value="1"/>
</dbReference>
<protein>
    <submittedName>
        <fullName evidence="6">Transcriptional regulator, IclR family</fullName>
    </submittedName>
</protein>
<dbReference type="SUPFAM" id="SSF46785">
    <property type="entry name" value="Winged helix' DNA-binding domain"/>
    <property type="match status" value="1"/>
</dbReference>
<dbReference type="FunFam" id="1.10.10.10:FF:000056">
    <property type="entry name" value="IclR family transcriptional regulator"/>
    <property type="match status" value="1"/>
</dbReference>
<keyword evidence="2" id="KW-0238">DNA-binding</keyword>
<keyword evidence="3" id="KW-0804">Transcription</keyword>
<evidence type="ECO:0000256" key="3">
    <source>
        <dbReference type="ARBA" id="ARBA00023163"/>
    </source>
</evidence>
<dbReference type="OrthoDB" id="9807558at2"/>
<dbReference type="InterPro" id="IPR036388">
    <property type="entry name" value="WH-like_DNA-bd_sf"/>
</dbReference>
<dbReference type="GO" id="GO:0003700">
    <property type="term" value="F:DNA-binding transcription factor activity"/>
    <property type="evidence" value="ECO:0007669"/>
    <property type="project" value="TreeGrafter"/>
</dbReference>
<dbReference type="InterPro" id="IPR005471">
    <property type="entry name" value="Tscrpt_reg_IclR_N"/>
</dbReference>
<dbReference type="SUPFAM" id="SSF55781">
    <property type="entry name" value="GAF domain-like"/>
    <property type="match status" value="1"/>
</dbReference>
<sequence>MDSDSRNSPMFNQSVEKGLGILAAFGSRNRHMSLGQIAETVGITRSSAQRIVFTLEALGYVTKDPYTRRYELATKVMEIGCNYVAANTLIDSANPFLSAMNSNCDETVSLTEPCGTNMVYVASFTSRKPIVAHMAIGSRMPMYCTSAGRAYLAGLPDEEIRSLLRQAELKPLTPNTLTDPEQILANVVEGRVRGFSMNFEEYYLGHMNVGAPVYNKNGRAIAAVHVVAPSSRWTRDEVLGKLGPMVRECAGAITNAVRAH</sequence>
<dbReference type="SMART" id="SM00346">
    <property type="entry name" value="HTH_ICLR"/>
    <property type="match status" value="1"/>
</dbReference>
<evidence type="ECO:0000256" key="1">
    <source>
        <dbReference type="ARBA" id="ARBA00023015"/>
    </source>
</evidence>
<dbReference type="GO" id="GO:0003677">
    <property type="term" value="F:DNA binding"/>
    <property type="evidence" value="ECO:0007669"/>
    <property type="project" value="UniProtKB-KW"/>
</dbReference>
<name>Q46MQ8_CUPPJ</name>
<reference evidence="6" key="1">
    <citation type="submission" date="2005-08" db="EMBL/GenBank/DDBJ databases">
        <title>Complete sequence of a megaplasmid of Ralstonia eutropha JMP134.</title>
        <authorList>
            <person name="Copeland A."/>
            <person name="Lucas S."/>
            <person name="Lapidus A."/>
            <person name="Barry K."/>
            <person name="Detter J.C."/>
            <person name="Glavina T."/>
            <person name="Hammon N."/>
            <person name="Israni S."/>
            <person name="Pitluck S."/>
            <person name="Goltsman E."/>
            <person name="Martinez M."/>
            <person name="Vergez L."/>
            <person name="Larimer F."/>
            <person name="Land M."/>
            <person name="Lykidis A."/>
            <person name="Richardson P."/>
        </authorList>
    </citation>
    <scope>NUCLEOTIDE SEQUENCE [LARGE SCALE GENOMIC DNA]</scope>
    <source>
        <strain evidence="6">JMP134</strain>
        <plasmid evidence="6">megaplasmid</plasmid>
    </source>
</reference>
<proteinExistence type="predicted"/>
<organism evidence="6">
    <name type="scientific">Cupriavidus pinatubonensis (strain JMP 134 / LMG 1197)</name>
    <name type="common">Cupriavidus necator (strain JMP 134)</name>
    <dbReference type="NCBI Taxonomy" id="264198"/>
    <lineage>
        <taxon>Bacteria</taxon>
        <taxon>Pseudomonadati</taxon>
        <taxon>Pseudomonadota</taxon>
        <taxon>Betaproteobacteria</taxon>
        <taxon>Burkholderiales</taxon>
        <taxon>Burkholderiaceae</taxon>
        <taxon>Cupriavidus</taxon>
    </lineage>
</organism>
<dbReference type="PROSITE" id="PS51078">
    <property type="entry name" value="ICLR_ED"/>
    <property type="match status" value="1"/>
</dbReference>
<dbReference type="KEGG" id="reu:Reut_C6262"/>
<keyword evidence="6" id="KW-0614">Plasmid</keyword>
<dbReference type="InterPro" id="IPR029016">
    <property type="entry name" value="GAF-like_dom_sf"/>
</dbReference>
<evidence type="ECO:0000256" key="2">
    <source>
        <dbReference type="ARBA" id="ARBA00023125"/>
    </source>
</evidence>